<evidence type="ECO:0000259" key="1">
    <source>
        <dbReference type="Pfam" id="PF07484"/>
    </source>
</evidence>
<comment type="caution">
    <text evidence="2">The sequence shown here is derived from an EMBL/GenBank/DDBJ whole genome shotgun (WGS) entry which is preliminary data.</text>
</comment>
<feature type="domain" description="Phage tail collar" evidence="1">
    <location>
        <begin position="6"/>
        <end position="62"/>
    </location>
</feature>
<dbReference type="RefSeq" id="WP_046047257.1">
    <property type="nucleotide sequence ID" value="NZ_LACD01000018.1"/>
</dbReference>
<accession>A0A0F4TFV7</accession>
<organism evidence="2 3">
    <name type="scientific">Pseudomonas fluorescens</name>
    <dbReference type="NCBI Taxonomy" id="294"/>
    <lineage>
        <taxon>Bacteria</taxon>
        <taxon>Pseudomonadati</taxon>
        <taxon>Pseudomonadota</taxon>
        <taxon>Gammaproteobacteria</taxon>
        <taxon>Pseudomonadales</taxon>
        <taxon>Pseudomonadaceae</taxon>
        <taxon>Pseudomonas</taxon>
    </lineage>
</organism>
<name>A0A0F4TFV7_PSEFL</name>
<dbReference type="Gene3D" id="3.90.1340.10">
    <property type="entry name" value="Phage tail collar domain"/>
    <property type="match status" value="1"/>
</dbReference>
<sequence>MEVFIGTIQPFAFNYAPNGWALCNGQTLSISQYNTVFALLGVNFGGNGTTNFMLPNLQGRMPVCMGNGLNLTPRVIGEFSGTENVTATITNLPNHTHALSGLTATTTLQLASPASNPVTNPTATNSYIGASGGGPGSASIYSDAQGAAAVPLKGVATTVTGEISSAGNGLPMEVMNPFLVLNFSIALNGLFPSRN</sequence>
<gene>
    <name evidence="2" type="ORF">VC34_14850</name>
</gene>
<evidence type="ECO:0000313" key="3">
    <source>
        <dbReference type="Proteomes" id="UP000033500"/>
    </source>
</evidence>
<dbReference type="PATRIC" id="fig|294.131.peg.1066"/>
<dbReference type="AlphaFoldDB" id="A0A0F4TFV7"/>
<dbReference type="SUPFAM" id="SSF88874">
    <property type="entry name" value="Receptor-binding domain of short tail fibre protein gp12"/>
    <property type="match status" value="1"/>
</dbReference>
<dbReference type="EMBL" id="LACD01000018">
    <property type="protein sequence ID" value="KJZ42880.1"/>
    <property type="molecule type" value="Genomic_DNA"/>
</dbReference>
<dbReference type="InterPro" id="IPR011083">
    <property type="entry name" value="Phage_tail_collar_dom"/>
</dbReference>
<proteinExistence type="predicted"/>
<dbReference type="InterPro" id="IPR037053">
    <property type="entry name" value="Phage_tail_collar_dom_sf"/>
</dbReference>
<evidence type="ECO:0000313" key="2">
    <source>
        <dbReference type="EMBL" id="KJZ42880.1"/>
    </source>
</evidence>
<dbReference type="Pfam" id="PF07484">
    <property type="entry name" value="Collar"/>
    <property type="match status" value="1"/>
</dbReference>
<reference evidence="2 3" key="1">
    <citation type="submission" date="2015-03" db="EMBL/GenBank/DDBJ databases">
        <title>Comparative genomics of Pseudomonas insights into diversity of traits involved in vanlence and defense.</title>
        <authorList>
            <person name="Qin Y."/>
        </authorList>
    </citation>
    <scope>NUCLEOTIDE SEQUENCE [LARGE SCALE GENOMIC DNA]</scope>
    <source>
        <strain evidence="2 3">C3</strain>
    </source>
</reference>
<protein>
    <submittedName>
        <fullName evidence="2">Tail protein</fullName>
    </submittedName>
</protein>
<dbReference type="Proteomes" id="UP000033500">
    <property type="component" value="Unassembled WGS sequence"/>
</dbReference>